<keyword evidence="3" id="KW-1185">Reference proteome</keyword>
<dbReference type="Proteomes" id="UP001141806">
    <property type="component" value="Unassembled WGS sequence"/>
</dbReference>
<protein>
    <submittedName>
        <fullName evidence="2">Uncharacterized protein</fullName>
    </submittedName>
</protein>
<feature type="region of interest" description="Disordered" evidence="1">
    <location>
        <begin position="68"/>
        <end position="122"/>
    </location>
</feature>
<gene>
    <name evidence="2" type="ORF">NE237_022153</name>
</gene>
<proteinExistence type="predicted"/>
<evidence type="ECO:0000256" key="1">
    <source>
        <dbReference type="SAM" id="MobiDB-lite"/>
    </source>
</evidence>
<sequence length="122" mass="13834">MFLSTVTRQKLSIFIRGYMEVQEIRLRVSRNSNFPMEVETPSVLSFDVELKYSFFSLTACFQECDRSEMAHPSNPNLGSTPMVDSPDRNSSEALFTVSSESEHTQGGESFNSEPSDRTYDRG</sequence>
<name>A0A9Q0HEJ9_9MAGN</name>
<dbReference type="EMBL" id="JAMYWD010000008">
    <property type="protein sequence ID" value="KAJ4962214.1"/>
    <property type="molecule type" value="Genomic_DNA"/>
</dbReference>
<evidence type="ECO:0000313" key="2">
    <source>
        <dbReference type="EMBL" id="KAJ4962214.1"/>
    </source>
</evidence>
<dbReference type="AlphaFoldDB" id="A0A9Q0HEJ9"/>
<evidence type="ECO:0000313" key="3">
    <source>
        <dbReference type="Proteomes" id="UP001141806"/>
    </source>
</evidence>
<organism evidence="2 3">
    <name type="scientific">Protea cynaroides</name>
    <dbReference type="NCBI Taxonomy" id="273540"/>
    <lineage>
        <taxon>Eukaryota</taxon>
        <taxon>Viridiplantae</taxon>
        <taxon>Streptophyta</taxon>
        <taxon>Embryophyta</taxon>
        <taxon>Tracheophyta</taxon>
        <taxon>Spermatophyta</taxon>
        <taxon>Magnoliopsida</taxon>
        <taxon>Proteales</taxon>
        <taxon>Proteaceae</taxon>
        <taxon>Protea</taxon>
    </lineage>
</organism>
<comment type="caution">
    <text evidence="2">The sequence shown here is derived from an EMBL/GenBank/DDBJ whole genome shotgun (WGS) entry which is preliminary data.</text>
</comment>
<accession>A0A9Q0HEJ9</accession>
<reference evidence="2" key="1">
    <citation type="journal article" date="2023" name="Plant J.">
        <title>The genome of the king protea, Protea cynaroides.</title>
        <authorList>
            <person name="Chang J."/>
            <person name="Duong T.A."/>
            <person name="Schoeman C."/>
            <person name="Ma X."/>
            <person name="Roodt D."/>
            <person name="Barker N."/>
            <person name="Li Z."/>
            <person name="Van de Peer Y."/>
            <person name="Mizrachi E."/>
        </authorList>
    </citation>
    <scope>NUCLEOTIDE SEQUENCE</scope>
    <source>
        <tissue evidence="2">Young leaves</tissue>
    </source>
</reference>